<evidence type="ECO:0000313" key="3">
    <source>
        <dbReference type="Proteomes" id="UP001199106"/>
    </source>
</evidence>
<comment type="caution">
    <text evidence="2">The sequence shown here is derived from an EMBL/GenBank/DDBJ whole genome shotgun (WGS) entry which is preliminary data.</text>
</comment>
<protein>
    <recommendedName>
        <fullName evidence="1">DUF1254 domain-containing protein</fullName>
    </recommendedName>
</protein>
<dbReference type="EMBL" id="JAANER010000001">
    <property type="protein sequence ID" value="KAG9195079.1"/>
    <property type="molecule type" value="Genomic_DNA"/>
</dbReference>
<evidence type="ECO:0000259" key="1">
    <source>
        <dbReference type="Pfam" id="PF06863"/>
    </source>
</evidence>
<keyword evidence="3" id="KW-1185">Reference proteome</keyword>
<dbReference type="PANTHER" id="PTHR36509:SF3">
    <property type="entry name" value="SIGNAL PEPTIDE PROTEIN"/>
    <property type="match status" value="1"/>
</dbReference>
<dbReference type="InterPro" id="IPR037050">
    <property type="entry name" value="DUF1254_sf"/>
</dbReference>
<dbReference type="Proteomes" id="UP001199106">
    <property type="component" value="Unassembled WGS sequence"/>
</dbReference>
<dbReference type="AlphaFoldDB" id="A0AAD4IIR4"/>
<dbReference type="Gene3D" id="2.60.40.1610">
    <property type="entry name" value="Domain of unknown function DUF1254"/>
    <property type="match status" value="1"/>
</dbReference>
<dbReference type="SUPFAM" id="SSF160935">
    <property type="entry name" value="VPA0735-like"/>
    <property type="match status" value="1"/>
</dbReference>
<name>A0AAD4IIR4_9PLEO</name>
<reference evidence="2" key="1">
    <citation type="submission" date="2021-07" db="EMBL/GenBank/DDBJ databases">
        <title>Genome Resource of American Ginseng Black Spot Pathogen Alternaria panax.</title>
        <authorList>
            <person name="Qiu C."/>
            <person name="Wang W."/>
            <person name="Liu Z."/>
        </authorList>
    </citation>
    <scope>NUCLEOTIDE SEQUENCE</scope>
    <source>
        <strain evidence="2">BNCC115425</strain>
    </source>
</reference>
<proteinExistence type="predicted"/>
<dbReference type="Pfam" id="PF06863">
    <property type="entry name" value="DUF1254"/>
    <property type="match status" value="1"/>
</dbReference>
<organism evidence="2 3">
    <name type="scientific">Alternaria panax</name>
    <dbReference type="NCBI Taxonomy" id="48097"/>
    <lineage>
        <taxon>Eukaryota</taxon>
        <taxon>Fungi</taxon>
        <taxon>Dikarya</taxon>
        <taxon>Ascomycota</taxon>
        <taxon>Pezizomycotina</taxon>
        <taxon>Dothideomycetes</taxon>
        <taxon>Pleosporomycetidae</taxon>
        <taxon>Pleosporales</taxon>
        <taxon>Pleosporineae</taxon>
        <taxon>Pleosporaceae</taxon>
        <taxon>Alternaria</taxon>
        <taxon>Alternaria sect. Panax</taxon>
    </lineage>
</organism>
<gene>
    <name evidence="2" type="ORF">G6011_00199</name>
</gene>
<dbReference type="InterPro" id="IPR010679">
    <property type="entry name" value="DUF1254"/>
</dbReference>
<sequence length="230" mass="24847">MPYSPTVSLNTSSIDAVNATAFALMYGYPLVLYVQTFEPTLRAVGANAIQHEGGLATEGLELLVHPNVDTLYSKAAIDLSHSDVVFSLLDIPTDRYHVVSFYDLYGNNFANLGSVINSPPGGYLITIAEDDGSDLSMLDEDTYEGSKYMGIIKFPTTHGSIMLRIVLKNNTIDIHEVKSIQSQIKMSTIERAGEPMASALMPSLLGDGQLSPAALLLPFNLSANQTTQTL</sequence>
<accession>A0AAD4IIR4</accession>
<evidence type="ECO:0000313" key="2">
    <source>
        <dbReference type="EMBL" id="KAG9195079.1"/>
    </source>
</evidence>
<feature type="domain" description="DUF1254" evidence="1">
    <location>
        <begin position="47"/>
        <end position="186"/>
    </location>
</feature>
<dbReference type="PANTHER" id="PTHR36509">
    <property type="entry name" value="BLL3101 PROTEIN"/>
    <property type="match status" value="1"/>
</dbReference>